<dbReference type="SMART" id="SM00342">
    <property type="entry name" value="HTH_ARAC"/>
    <property type="match status" value="1"/>
</dbReference>
<reference evidence="6" key="2">
    <citation type="submission" date="2015-10" db="EMBL/GenBank/DDBJ databases">
        <title>Improved Draft Genome Sequence of Clostridium pasteurianum Strain ATCC 6013 (DSM 525) Using a Hybrid Next-Generation Sequencing Approach.</title>
        <authorList>
            <person name="Pyne M.E."/>
            <person name="Utturkar S.M."/>
            <person name="Brown S.D."/>
            <person name="Moo-Young M."/>
            <person name="Chung D.A."/>
            <person name="Chou P.C."/>
        </authorList>
    </citation>
    <scope>NUCLEOTIDE SEQUENCE</scope>
    <source>
        <strain evidence="6">ATCC 6013</strain>
    </source>
</reference>
<dbReference type="EMBL" id="CP009268">
    <property type="protein sequence ID" value="AJA51864.1"/>
    <property type="molecule type" value="Genomic_DNA"/>
</dbReference>
<dbReference type="PANTHER" id="PTHR43280:SF2">
    <property type="entry name" value="HTH-TYPE TRANSCRIPTIONAL REGULATOR EXSA"/>
    <property type="match status" value="1"/>
</dbReference>
<reference evidence="6 7" key="3">
    <citation type="journal article" name="Genome Announc.">
        <title>Improved Draft Genome Sequence of Clostridium pasteurianum Strain ATCC 6013 (DSM 525) Using a Hybrid Next-Generation Sequencing Approach.</title>
        <authorList>
            <person name="Pyne M.E."/>
            <person name="Utturkar S."/>
            <person name="Brown S.D."/>
            <person name="Moo-Young M."/>
            <person name="Chung D.A."/>
            <person name="Chou C.P."/>
        </authorList>
    </citation>
    <scope>NUCLEOTIDE SEQUENCE [LARGE SCALE GENOMIC DNA]</scope>
    <source>
        <strain evidence="6 7">ATCC 6013</strain>
    </source>
</reference>
<evidence type="ECO:0000313" key="5">
    <source>
        <dbReference type="EMBL" id="AJA51864.1"/>
    </source>
</evidence>
<feature type="domain" description="HTH araC/xylS-type" evidence="4">
    <location>
        <begin position="193"/>
        <end position="291"/>
    </location>
</feature>
<keyword evidence="2" id="KW-0238">DNA-binding</keyword>
<evidence type="ECO:0000256" key="1">
    <source>
        <dbReference type="ARBA" id="ARBA00023015"/>
    </source>
</evidence>
<dbReference type="SUPFAM" id="SSF51182">
    <property type="entry name" value="RmlC-like cupins"/>
    <property type="match status" value="1"/>
</dbReference>
<evidence type="ECO:0000256" key="3">
    <source>
        <dbReference type="ARBA" id="ARBA00023163"/>
    </source>
</evidence>
<dbReference type="InterPro" id="IPR018060">
    <property type="entry name" value="HTH_AraC"/>
</dbReference>
<dbReference type="RefSeq" id="WP_003443976.1">
    <property type="nucleotide sequence ID" value="NZ_ANZB01000004.1"/>
</dbReference>
<dbReference type="Proteomes" id="UP000028042">
    <property type="component" value="Unassembled WGS sequence"/>
</dbReference>
<dbReference type="PRINTS" id="PR00032">
    <property type="entry name" value="HTHARAC"/>
</dbReference>
<dbReference type="GO" id="GO:0043565">
    <property type="term" value="F:sequence-specific DNA binding"/>
    <property type="evidence" value="ECO:0007669"/>
    <property type="project" value="InterPro"/>
</dbReference>
<gene>
    <name evidence="5" type="ORF">CLPA_c18060</name>
    <name evidence="6" type="ORF">CP6013_01375</name>
</gene>
<dbReference type="InterPro" id="IPR020449">
    <property type="entry name" value="Tscrpt_reg_AraC-type_HTH"/>
</dbReference>
<keyword evidence="8" id="KW-1185">Reference proteome</keyword>
<dbReference type="eggNOG" id="COG2169">
    <property type="taxonomic scope" value="Bacteria"/>
</dbReference>
<dbReference type="EMBL" id="JPGY02000001">
    <property type="protein sequence ID" value="KRU12128.1"/>
    <property type="molecule type" value="Genomic_DNA"/>
</dbReference>
<evidence type="ECO:0000313" key="6">
    <source>
        <dbReference type="EMBL" id="KRU12128.1"/>
    </source>
</evidence>
<proteinExistence type="predicted"/>
<dbReference type="InterPro" id="IPR009057">
    <property type="entry name" value="Homeodomain-like_sf"/>
</dbReference>
<accession>A0A0H3J1U8</accession>
<sequence length="295" mass="34933">MKNLNKLKDFTKHGTAQLPLYIYNQYYEHGGLTVPYHWHEEIELIYVEEGSMEMTINTITKRVYKNQFFCINSQELHQIYSIGRTSSIHHALVFSPDILSFEYFDHSQSHFIHPLLNHTLLLPQVICTDKPYGQEILKLFLEILEVNKVRKPGWYLNVKACLYKILSILAGEDLFITMTHNLKNLGYKMEQVKKAIAYIHENFTERIYITELAKVVGMNPQYFCRFFKAMVNKTPIEYINNYRINRANKYLQSEDLSVLEVCLRVGFQNPSYFIKLFKDQNNMTPLEYKNVFLKI</sequence>
<evidence type="ECO:0000259" key="4">
    <source>
        <dbReference type="PROSITE" id="PS01124"/>
    </source>
</evidence>
<dbReference type="GeneID" id="93073966"/>
<dbReference type="CDD" id="cd02208">
    <property type="entry name" value="cupin_RmlC-like"/>
    <property type="match status" value="1"/>
</dbReference>
<dbReference type="eggNOG" id="COG1917">
    <property type="taxonomic scope" value="Bacteria"/>
</dbReference>
<name>A0A0H3J1U8_CLOPA</name>
<dbReference type="Gene3D" id="1.10.10.60">
    <property type="entry name" value="Homeodomain-like"/>
    <property type="match status" value="2"/>
</dbReference>
<keyword evidence="1" id="KW-0805">Transcription regulation</keyword>
<keyword evidence="3" id="KW-0804">Transcription</keyword>
<organism evidence="5 8">
    <name type="scientific">Clostridium pasteurianum DSM 525 = ATCC 6013</name>
    <dbReference type="NCBI Taxonomy" id="1262449"/>
    <lineage>
        <taxon>Bacteria</taxon>
        <taxon>Bacillati</taxon>
        <taxon>Bacillota</taxon>
        <taxon>Clostridia</taxon>
        <taxon>Eubacteriales</taxon>
        <taxon>Clostridiaceae</taxon>
        <taxon>Clostridium</taxon>
    </lineage>
</organism>
<evidence type="ECO:0000313" key="8">
    <source>
        <dbReference type="Proteomes" id="UP000030905"/>
    </source>
</evidence>
<dbReference type="SUPFAM" id="SSF46689">
    <property type="entry name" value="Homeodomain-like"/>
    <property type="match status" value="2"/>
</dbReference>
<dbReference type="GO" id="GO:0003700">
    <property type="term" value="F:DNA-binding transcription factor activity"/>
    <property type="evidence" value="ECO:0007669"/>
    <property type="project" value="InterPro"/>
</dbReference>
<reference evidence="5 8" key="1">
    <citation type="journal article" date="2015" name="Genome Announc.">
        <title>Complete Genome Sequence of the Nitrogen-Fixing and Solvent-Producing Clostridium pasteurianum DSM 525.</title>
        <authorList>
            <person name="Poehlein A."/>
            <person name="Grosse-Honebrink A."/>
            <person name="Zhang Y."/>
            <person name="Minton N.P."/>
            <person name="Daniel R."/>
        </authorList>
    </citation>
    <scope>NUCLEOTIDE SEQUENCE [LARGE SCALE GENOMIC DNA]</scope>
    <source>
        <strain evidence="5">DSM 525</strain>
        <strain evidence="8">DSM 525 / ATCC 6013</strain>
    </source>
</reference>
<dbReference type="Pfam" id="PF07883">
    <property type="entry name" value="Cupin_2"/>
    <property type="match status" value="1"/>
</dbReference>
<dbReference type="Pfam" id="PF12833">
    <property type="entry name" value="HTH_18"/>
    <property type="match status" value="1"/>
</dbReference>
<dbReference type="KEGG" id="cpat:CLPA_c18060"/>
<evidence type="ECO:0000313" key="7">
    <source>
        <dbReference type="Proteomes" id="UP000028042"/>
    </source>
</evidence>
<dbReference type="KEGG" id="cpae:CPAST_c18060"/>
<dbReference type="InterPro" id="IPR013096">
    <property type="entry name" value="Cupin_2"/>
</dbReference>
<protein>
    <submittedName>
        <fullName evidence="5">AraC family transcriptional regulator</fullName>
    </submittedName>
    <submittedName>
        <fullName evidence="6">Transcriptional regulator with cupin sensor, AraC family</fullName>
    </submittedName>
</protein>
<dbReference type="InterPro" id="IPR014710">
    <property type="entry name" value="RmlC-like_jellyroll"/>
</dbReference>
<dbReference type="Proteomes" id="UP000030905">
    <property type="component" value="Chromosome"/>
</dbReference>
<dbReference type="PATRIC" id="fig|1262449.3.peg.1643"/>
<dbReference type="PANTHER" id="PTHR43280">
    <property type="entry name" value="ARAC-FAMILY TRANSCRIPTIONAL REGULATOR"/>
    <property type="match status" value="1"/>
</dbReference>
<evidence type="ECO:0000256" key="2">
    <source>
        <dbReference type="ARBA" id="ARBA00023125"/>
    </source>
</evidence>
<dbReference type="PROSITE" id="PS01124">
    <property type="entry name" value="HTH_ARAC_FAMILY_2"/>
    <property type="match status" value="1"/>
</dbReference>
<dbReference type="Gene3D" id="2.60.120.10">
    <property type="entry name" value="Jelly Rolls"/>
    <property type="match status" value="1"/>
</dbReference>
<dbReference type="InterPro" id="IPR011051">
    <property type="entry name" value="RmlC_Cupin_sf"/>
</dbReference>
<dbReference type="AlphaFoldDB" id="A0A0H3J1U8"/>